<dbReference type="EMBL" id="CAUOFW020006724">
    <property type="protein sequence ID" value="CAK9175859.1"/>
    <property type="molecule type" value="Genomic_DNA"/>
</dbReference>
<evidence type="ECO:0000313" key="2">
    <source>
        <dbReference type="Proteomes" id="UP001642360"/>
    </source>
</evidence>
<sequence>MEAWLATENRLGSSEHVFLWSDDSFLSKLILKLLDHHPCQFSYILGCDKDNVICCNNKESMADGLTSPALYRGVKVN</sequence>
<gene>
    <name evidence="1" type="ORF">ILEXP_LOCUS45684</name>
</gene>
<dbReference type="Proteomes" id="UP001642360">
    <property type="component" value="Unassembled WGS sequence"/>
</dbReference>
<comment type="caution">
    <text evidence="1">The sequence shown here is derived from an EMBL/GenBank/DDBJ whole genome shotgun (WGS) entry which is preliminary data.</text>
</comment>
<protein>
    <submittedName>
        <fullName evidence="1">Uncharacterized protein</fullName>
    </submittedName>
</protein>
<evidence type="ECO:0000313" key="1">
    <source>
        <dbReference type="EMBL" id="CAK9175859.1"/>
    </source>
</evidence>
<reference evidence="1 2" key="1">
    <citation type="submission" date="2024-02" db="EMBL/GenBank/DDBJ databases">
        <authorList>
            <person name="Vignale AGUSTIN F."/>
            <person name="Sosa J E."/>
            <person name="Modenutti C."/>
        </authorList>
    </citation>
    <scope>NUCLEOTIDE SEQUENCE [LARGE SCALE GENOMIC DNA]</scope>
</reference>
<dbReference type="AlphaFoldDB" id="A0ABC8U6E8"/>
<proteinExistence type="predicted"/>
<name>A0ABC8U6E8_9AQUA</name>
<accession>A0ABC8U6E8</accession>
<organism evidence="1 2">
    <name type="scientific">Ilex paraguariensis</name>
    <name type="common">yerba mate</name>
    <dbReference type="NCBI Taxonomy" id="185542"/>
    <lineage>
        <taxon>Eukaryota</taxon>
        <taxon>Viridiplantae</taxon>
        <taxon>Streptophyta</taxon>
        <taxon>Embryophyta</taxon>
        <taxon>Tracheophyta</taxon>
        <taxon>Spermatophyta</taxon>
        <taxon>Magnoliopsida</taxon>
        <taxon>eudicotyledons</taxon>
        <taxon>Gunneridae</taxon>
        <taxon>Pentapetalae</taxon>
        <taxon>asterids</taxon>
        <taxon>campanulids</taxon>
        <taxon>Aquifoliales</taxon>
        <taxon>Aquifoliaceae</taxon>
        <taxon>Ilex</taxon>
    </lineage>
</organism>
<keyword evidence="2" id="KW-1185">Reference proteome</keyword>